<evidence type="ECO:0000256" key="7">
    <source>
        <dbReference type="ARBA" id="ARBA00022832"/>
    </source>
</evidence>
<comment type="caution">
    <text evidence="14">The sequence shown here is derived from an EMBL/GenBank/DDBJ whole genome shotgun (WGS) entry which is preliminary data.</text>
</comment>
<dbReference type="PROSITE" id="PS01188">
    <property type="entry name" value="ELO"/>
    <property type="match status" value="1"/>
</dbReference>
<evidence type="ECO:0000256" key="3">
    <source>
        <dbReference type="ARBA" id="ARBA00012307"/>
    </source>
</evidence>
<name>A0A8T2RUH0_CERRI</name>
<dbReference type="Proteomes" id="UP000825935">
    <property type="component" value="Chromosome 24"/>
</dbReference>
<evidence type="ECO:0000256" key="10">
    <source>
        <dbReference type="ARBA" id="ARBA00023136"/>
    </source>
</evidence>
<dbReference type="EC" id="2.3.1.199" evidence="3"/>
<feature type="transmembrane region" description="Helical" evidence="13">
    <location>
        <begin position="69"/>
        <end position="93"/>
    </location>
</feature>
<dbReference type="EMBL" id="CM035429">
    <property type="protein sequence ID" value="KAH7299900.1"/>
    <property type="molecule type" value="Genomic_DNA"/>
</dbReference>
<reference evidence="14" key="1">
    <citation type="submission" date="2021-08" db="EMBL/GenBank/DDBJ databases">
        <title>WGS assembly of Ceratopteris richardii.</title>
        <authorList>
            <person name="Marchant D.B."/>
            <person name="Chen G."/>
            <person name="Jenkins J."/>
            <person name="Shu S."/>
            <person name="Leebens-Mack J."/>
            <person name="Grimwood J."/>
            <person name="Schmutz J."/>
            <person name="Soltis P."/>
            <person name="Soltis D."/>
            <person name="Chen Z.-H."/>
        </authorList>
    </citation>
    <scope>NUCLEOTIDE SEQUENCE</scope>
    <source>
        <strain evidence="14">Whitten #5841</strain>
        <tissue evidence="14">Leaf</tissue>
    </source>
</reference>
<protein>
    <recommendedName>
        <fullName evidence="3">very-long-chain 3-oxoacyl-CoA synthase</fullName>
        <ecNumber evidence="3">2.3.1.199</ecNumber>
    </recommendedName>
</protein>
<dbReference type="InterPro" id="IPR002076">
    <property type="entry name" value="ELO_fam"/>
</dbReference>
<organism evidence="14 15">
    <name type="scientific">Ceratopteris richardii</name>
    <name type="common">Triangle waterfern</name>
    <dbReference type="NCBI Taxonomy" id="49495"/>
    <lineage>
        <taxon>Eukaryota</taxon>
        <taxon>Viridiplantae</taxon>
        <taxon>Streptophyta</taxon>
        <taxon>Embryophyta</taxon>
        <taxon>Tracheophyta</taxon>
        <taxon>Polypodiopsida</taxon>
        <taxon>Polypodiidae</taxon>
        <taxon>Polypodiales</taxon>
        <taxon>Pteridineae</taxon>
        <taxon>Pteridaceae</taxon>
        <taxon>Parkerioideae</taxon>
        <taxon>Ceratopteris</taxon>
    </lineage>
</organism>
<dbReference type="GO" id="GO:0005789">
    <property type="term" value="C:endoplasmic reticulum membrane"/>
    <property type="evidence" value="ECO:0007669"/>
    <property type="project" value="TreeGrafter"/>
</dbReference>
<evidence type="ECO:0000256" key="4">
    <source>
        <dbReference type="ARBA" id="ARBA00022516"/>
    </source>
</evidence>
<keyword evidence="8 13" id="KW-1133">Transmembrane helix</keyword>
<evidence type="ECO:0000313" key="14">
    <source>
        <dbReference type="EMBL" id="KAH7299900.1"/>
    </source>
</evidence>
<evidence type="ECO:0000313" key="15">
    <source>
        <dbReference type="Proteomes" id="UP000825935"/>
    </source>
</evidence>
<comment type="similarity">
    <text evidence="2">Belongs to the ELO family.</text>
</comment>
<evidence type="ECO:0000256" key="13">
    <source>
        <dbReference type="SAM" id="Phobius"/>
    </source>
</evidence>
<keyword evidence="4" id="KW-0444">Lipid biosynthesis</keyword>
<keyword evidence="5" id="KW-0808">Transferase</keyword>
<dbReference type="OMA" id="WIFCFPP"/>
<dbReference type="GO" id="GO:0034625">
    <property type="term" value="P:fatty acid elongation, monounsaturated fatty acid"/>
    <property type="evidence" value="ECO:0007669"/>
    <property type="project" value="TreeGrafter"/>
</dbReference>
<dbReference type="OrthoDB" id="434092at2759"/>
<accession>A0A8T2RUH0</accession>
<keyword evidence="11" id="KW-0275">Fatty acid biosynthesis</keyword>
<sequence length="293" mass="34469">MDSALQTFSSCFSWFYSYPYISSFEWKRNLTFASSPLFLLCIVCSYLLCTLFLSLLLSNRRHPIPLGLLPVLHNFILFSSSLIMFVGCTMATLSELGRLPAVTSSFTVLDASYTKRLSWNWVFCFPTGTRASGPVFFWSYVFYLSKFYELLDTFIMILKRRKLTFLHVFHHAIVIVMSFFWLEYVQSLQVIALLTNTSVHMLMYSYYLMCSLGFKPFWKKIVTNCQIVQFMFSFAVSFYMLYLHFNGTGCQGFWAWTFNAFFNASLLVLFVNFHCKQYRQRRSENQLHSTKRD</sequence>
<keyword evidence="15" id="KW-1185">Reference proteome</keyword>
<dbReference type="Pfam" id="PF01151">
    <property type="entry name" value="ELO"/>
    <property type="match status" value="1"/>
</dbReference>
<dbReference type="PANTHER" id="PTHR11157">
    <property type="entry name" value="FATTY ACID ACYL TRANSFERASE-RELATED"/>
    <property type="match status" value="1"/>
</dbReference>
<evidence type="ECO:0000256" key="5">
    <source>
        <dbReference type="ARBA" id="ARBA00022679"/>
    </source>
</evidence>
<keyword evidence="7" id="KW-0276">Fatty acid metabolism</keyword>
<dbReference type="GO" id="GO:0034626">
    <property type="term" value="P:fatty acid elongation, polyunsaturated fatty acid"/>
    <property type="evidence" value="ECO:0007669"/>
    <property type="project" value="TreeGrafter"/>
</dbReference>
<dbReference type="GO" id="GO:0019367">
    <property type="term" value="P:fatty acid elongation, saturated fatty acid"/>
    <property type="evidence" value="ECO:0007669"/>
    <property type="project" value="TreeGrafter"/>
</dbReference>
<feature type="transmembrane region" description="Helical" evidence="13">
    <location>
        <begin position="37"/>
        <end position="57"/>
    </location>
</feature>
<feature type="transmembrane region" description="Helical" evidence="13">
    <location>
        <begin position="188"/>
        <end position="209"/>
    </location>
</feature>
<dbReference type="GO" id="GO:0030148">
    <property type="term" value="P:sphingolipid biosynthetic process"/>
    <property type="evidence" value="ECO:0007669"/>
    <property type="project" value="TreeGrafter"/>
</dbReference>
<comment type="subcellular location">
    <subcellularLocation>
        <location evidence="1">Membrane</location>
        <topology evidence="1">Multi-pass membrane protein</topology>
    </subcellularLocation>
</comment>
<gene>
    <name evidence="14" type="ORF">KP509_24G035300</name>
</gene>
<evidence type="ECO:0000256" key="9">
    <source>
        <dbReference type="ARBA" id="ARBA00023098"/>
    </source>
</evidence>
<keyword evidence="10 13" id="KW-0472">Membrane</keyword>
<keyword evidence="6 13" id="KW-0812">Transmembrane</keyword>
<keyword evidence="9" id="KW-0443">Lipid metabolism</keyword>
<evidence type="ECO:0000256" key="8">
    <source>
        <dbReference type="ARBA" id="ARBA00022989"/>
    </source>
</evidence>
<dbReference type="AlphaFoldDB" id="A0A8T2RUH0"/>
<feature type="transmembrane region" description="Helical" evidence="13">
    <location>
        <begin position="135"/>
        <end position="151"/>
    </location>
</feature>
<dbReference type="PANTHER" id="PTHR11157:SF134">
    <property type="entry name" value="ELONGATION OF FATTY ACIDS PROTEIN 1-RELATED"/>
    <property type="match status" value="1"/>
</dbReference>
<dbReference type="InterPro" id="IPR030457">
    <property type="entry name" value="ELO_CS"/>
</dbReference>
<comment type="catalytic activity">
    <reaction evidence="12">
        <text>a very-long-chain acyl-CoA + malonyl-CoA + H(+) = a very-long-chain 3-oxoacyl-CoA + CO2 + CoA</text>
        <dbReference type="Rhea" id="RHEA:32727"/>
        <dbReference type="ChEBI" id="CHEBI:15378"/>
        <dbReference type="ChEBI" id="CHEBI:16526"/>
        <dbReference type="ChEBI" id="CHEBI:57287"/>
        <dbReference type="ChEBI" id="CHEBI:57384"/>
        <dbReference type="ChEBI" id="CHEBI:90725"/>
        <dbReference type="ChEBI" id="CHEBI:90736"/>
        <dbReference type="EC" id="2.3.1.199"/>
    </reaction>
</comment>
<dbReference type="GO" id="GO:0009922">
    <property type="term" value="F:fatty acid elongase activity"/>
    <property type="evidence" value="ECO:0007669"/>
    <property type="project" value="UniProtKB-EC"/>
</dbReference>
<proteinExistence type="inferred from homology"/>
<evidence type="ECO:0000256" key="11">
    <source>
        <dbReference type="ARBA" id="ARBA00023160"/>
    </source>
</evidence>
<feature type="transmembrane region" description="Helical" evidence="13">
    <location>
        <begin position="163"/>
        <end position="182"/>
    </location>
</feature>
<feature type="transmembrane region" description="Helical" evidence="13">
    <location>
        <begin position="253"/>
        <end position="273"/>
    </location>
</feature>
<feature type="transmembrane region" description="Helical" evidence="13">
    <location>
        <begin position="221"/>
        <end position="241"/>
    </location>
</feature>
<evidence type="ECO:0000256" key="1">
    <source>
        <dbReference type="ARBA" id="ARBA00004141"/>
    </source>
</evidence>
<evidence type="ECO:0000256" key="6">
    <source>
        <dbReference type="ARBA" id="ARBA00022692"/>
    </source>
</evidence>
<evidence type="ECO:0000256" key="2">
    <source>
        <dbReference type="ARBA" id="ARBA00007263"/>
    </source>
</evidence>
<dbReference type="GO" id="GO:0042761">
    <property type="term" value="P:very long-chain fatty acid biosynthetic process"/>
    <property type="evidence" value="ECO:0007669"/>
    <property type="project" value="TreeGrafter"/>
</dbReference>
<evidence type="ECO:0000256" key="12">
    <source>
        <dbReference type="ARBA" id="ARBA00047375"/>
    </source>
</evidence>